<accession>A0ABQ6IIN9</accession>
<feature type="region of interest" description="Disordered" evidence="1">
    <location>
        <begin position="113"/>
        <end position="134"/>
    </location>
</feature>
<evidence type="ECO:0000256" key="2">
    <source>
        <dbReference type="SAM" id="Phobius"/>
    </source>
</evidence>
<organism evidence="3 4">
    <name type="scientific">Demequina litorisediminis</name>
    <dbReference type="NCBI Taxonomy" id="1849022"/>
    <lineage>
        <taxon>Bacteria</taxon>
        <taxon>Bacillati</taxon>
        <taxon>Actinomycetota</taxon>
        <taxon>Actinomycetes</taxon>
        <taxon>Micrococcales</taxon>
        <taxon>Demequinaceae</taxon>
        <taxon>Demequina</taxon>
    </lineage>
</organism>
<proteinExistence type="predicted"/>
<sequence>MDVTWIPGDADLVVVIIAALAVIGGAVAAVRRGGKTPPASPDTAQRPADAPRATVDDATDTAAPVATRTLPAEAAVVTEAPEAAETRLARLRSRLGGGLGQSLLAIFSRGTLGEDDWDERGDASARRRGRRGDR</sequence>
<evidence type="ECO:0000313" key="4">
    <source>
        <dbReference type="Proteomes" id="UP001157125"/>
    </source>
</evidence>
<name>A0ABQ6IIN9_9MICO</name>
<keyword evidence="2" id="KW-1133">Transmembrane helix</keyword>
<keyword evidence="2" id="KW-0472">Membrane</keyword>
<comment type="caution">
    <text evidence="3">The sequence shown here is derived from an EMBL/GenBank/DDBJ whole genome shotgun (WGS) entry which is preliminary data.</text>
</comment>
<dbReference type="EMBL" id="BSUN01000001">
    <property type="protein sequence ID" value="GMA37003.1"/>
    <property type="molecule type" value="Genomic_DNA"/>
</dbReference>
<dbReference type="Proteomes" id="UP001157125">
    <property type="component" value="Unassembled WGS sequence"/>
</dbReference>
<gene>
    <name evidence="3" type="ORF">GCM10025876_32070</name>
</gene>
<feature type="transmembrane region" description="Helical" evidence="2">
    <location>
        <begin position="12"/>
        <end position="30"/>
    </location>
</feature>
<protein>
    <recommendedName>
        <fullName evidence="5">Signal recognition particle-docking protein FtsY</fullName>
    </recommendedName>
</protein>
<evidence type="ECO:0008006" key="5">
    <source>
        <dbReference type="Google" id="ProtNLM"/>
    </source>
</evidence>
<keyword evidence="2" id="KW-0812">Transmembrane</keyword>
<feature type="region of interest" description="Disordered" evidence="1">
    <location>
        <begin position="31"/>
        <end position="64"/>
    </location>
</feature>
<keyword evidence="4" id="KW-1185">Reference proteome</keyword>
<reference evidence="4" key="1">
    <citation type="journal article" date="2019" name="Int. J. Syst. Evol. Microbiol.">
        <title>The Global Catalogue of Microorganisms (GCM) 10K type strain sequencing project: providing services to taxonomists for standard genome sequencing and annotation.</title>
        <authorList>
            <consortium name="The Broad Institute Genomics Platform"/>
            <consortium name="The Broad Institute Genome Sequencing Center for Infectious Disease"/>
            <person name="Wu L."/>
            <person name="Ma J."/>
        </authorList>
    </citation>
    <scope>NUCLEOTIDE SEQUENCE [LARGE SCALE GENOMIC DNA]</scope>
    <source>
        <strain evidence="4">NBRC 112299</strain>
    </source>
</reference>
<evidence type="ECO:0000256" key="1">
    <source>
        <dbReference type="SAM" id="MobiDB-lite"/>
    </source>
</evidence>
<evidence type="ECO:0000313" key="3">
    <source>
        <dbReference type="EMBL" id="GMA37003.1"/>
    </source>
</evidence>